<evidence type="ECO:0000313" key="2">
    <source>
        <dbReference type="Proteomes" id="UP000279330"/>
    </source>
</evidence>
<evidence type="ECO:0000313" key="1">
    <source>
        <dbReference type="EMBL" id="AYB70168.1"/>
    </source>
</evidence>
<dbReference type="KEGG" id="vg:55003733"/>
<gene>
    <name evidence="1" type="primary">58</name>
    <name evidence="1" type="ORF">SEA_ONEIAGILLIAN_58</name>
</gene>
<keyword evidence="2" id="KW-1185">Reference proteome</keyword>
<dbReference type="RefSeq" id="YP_009812664.1">
    <property type="nucleotide sequence ID" value="NC_048068.1"/>
</dbReference>
<proteinExistence type="predicted"/>
<dbReference type="GeneID" id="55003733"/>
<name>A0A385UF66_9CAUD</name>
<dbReference type="EMBL" id="MH727556">
    <property type="protein sequence ID" value="AYB70168.1"/>
    <property type="molecule type" value="Genomic_DNA"/>
</dbReference>
<reference evidence="1 2" key="1">
    <citation type="submission" date="2018-08" db="EMBL/GenBank/DDBJ databases">
        <authorList>
            <person name="Miller G.E."/>
            <person name="Abrahams R."/>
            <person name="Bazan D.C."/>
            <person name="Beglau B.C."/>
            <person name="Blaylock E.C."/>
            <person name="Choi J.D."/>
            <person name="Grewal S.K."/>
            <person name="Hernandez E.V."/>
            <person name="Kim D.J."/>
            <person name="Kim K."/>
            <person name="Lee Y."/>
            <person name="Linde M.K."/>
            <person name="Lopez M.B."/>
            <person name="Pangalila E."/>
            <person name="Parker M.A."/>
            <person name="Specht R.C."/>
            <person name="Teng M.C."/>
            <person name="Toledo B."/>
            <person name="Tran S."/>
            <person name="Yu H."/>
            <person name="Kalaj N."/>
            <person name="Muthiah A.S."/>
            <person name="Dean N.S."/>
            <person name="Diaz A."/>
            <person name="Garlena R.A."/>
            <person name="Russell D.A."/>
            <person name="Pope W.H."/>
            <person name="Jacobs-Sera D."/>
            <person name="Hatfull G.F."/>
        </authorList>
    </citation>
    <scope>NUCLEOTIDE SEQUENCE [LARGE SCALE GENOMIC DNA]</scope>
</reference>
<accession>A0A385UF66</accession>
<protein>
    <submittedName>
        <fullName evidence="1">Uncharacterized protein</fullName>
    </submittedName>
</protein>
<sequence length="126" mass="13956">MERKTTITLKGVEYEAQLARVESTHLGYEDHGIFSVNVNFQGVGDAWGQGTGHRFADTPERLFPWVKMLVSFFGSFGKWEDIVGKECYVLRTSYSGPIVGLVSKMSDEALLFEDIDAMVVAAGEGK</sequence>
<dbReference type="Proteomes" id="UP000279330">
    <property type="component" value="Segment"/>
</dbReference>
<organism evidence="1 2">
    <name type="scientific">Microbacterium phage OneinaGillian</name>
    <dbReference type="NCBI Taxonomy" id="2301604"/>
    <lineage>
        <taxon>Viruses</taxon>
        <taxon>Duplodnaviria</taxon>
        <taxon>Heunggongvirae</taxon>
        <taxon>Uroviricota</taxon>
        <taxon>Caudoviricetes</taxon>
        <taxon>Gillianvirus</taxon>
        <taxon>Gillianvirus oneinagillian</taxon>
    </lineage>
</organism>